<name>A0A4Z0YR52_9PEZI</name>
<evidence type="ECO:0000313" key="3">
    <source>
        <dbReference type="Proteomes" id="UP000297716"/>
    </source>
</evidence>
<dbReference type="CDD" id="cd02440">
    <property type="entry name" value="AdoMet_MTases"/>
    <property type="match status" value="1"/>
</dbReference>
<protein>
    <recommendedName>
        <fullName evidence="1">Methyltransferase type 11 domain-containing protein</fullName>
    </recommendedName>
</protein>
<dbReference type="STRING" id="37992.A0A4Z0YR52"/>
<dbReference type="InterPro" id="IPR029063">
    <property type="entry name" value="SAM-dependent_MTases_sf"/>
</dbReference>
<dbReference type="Proteomes" id="UP000297716">
    <property type="component" value="Unassembled WGS sequence"/>
</dbReference>
<gene>
    <name evidence="2" type="ORF">E0Z10_g2334</name>
</gene>
<sequence length="174" mass="19156">MYDCLVEPAAAGYYSRSPAQEFIEFLAPRLCNGNRVLQLGDTQDGAITFGLRSAVQPTGQVIGVYGPGQNVDHAKEPTQEVDMGNVTFLNVPDLPVLPFKDNYFDAVYACNIMAHLPVNGKHRAVIKMLQEMKRVTKPSGLVVSRDLAAQHFFPNSDLEDLITKTLFKATGLRT</sequence>
<keyword evidence="3" id="KW-1185">Reference proteome</keyword>
<proteinExistence type="predicted"/>
<dbReference type="Gene3D" id="3.40.50.150">
    <property type="entry name" value="Vaccinia Virus protein VP39"/>
    <property type="match status" value="1"/>
</dbReference>
<dbReference type="EMBL" id="SKBN01000027">
    <property type="protein sequence ID" value="TGJ86464.1"/>
    <property type="molecule type" value="Genomic_DNA"/>
</dbReference>
<dbReference type="GO" id="GO:0008757">
    <property type="term" value="F:S-adenosylmethionine-dependent methyltransferase activity"/>
    <property type="evidence" value="ECO:0007669"/>
    <property type="project" value="InterPro"/>
</dbReference>
<accession>A0A4Z0YR52</accession>
<dbReference type="AlphaFoldDB" id="A0A4Z0YR52"/>
<reference evidence="2 3" key="1">
    <citation type="submission" date="2019-03" db="EMBL/GenBank/DDBJ databases">
        <title>Draft genome sequence of Xylaria hypoxylon DSM 108379, a ubiquitous saprotrophic-parasitic fungi on hardwood.</title>
        <authorList>
            <person name="Buettner E."/>
            <person name="Leonhardt S."/>
            <person name="Gebauer A.M."/>
            <person name="Liers C."/>
            <person name="Hofrichter M."/>
            <person name="Kellner H."/>
        </authorList>
    </citation>
    <scope>NUCLEOTIDE SEQUENCE [LARGE SCALE GENOMIC DNA]</scope>
    <source>
        <strain evidence="2 3">DSM 108379</strain>
    </source>
</reference>
<dbReference type="Pfam" id="PF08241">
    <property type="entry name" value="Methyltransf_11"/>
    <property type="match status" value="1"/>
</dbReference>
<organism evidence="2 3">
    <name type="scientific">Xylaria hypoxylon</name>
    <dbReference type="NCBI Taxonomy" id="37992"/>
    <lineage>
        <taxon>Eukaryota</taxon>
        <taxon>Fungi</taxon>
        <taxon>Dikarya</taxon>
        <taxon>Ascomycota</taxon>
        <taxon>Pezizomycotina</taxon>
        <taxon>Sordariomycetes</taxon>
        <taxon>Xylariomycetidae</taxon>
        <taxon>Xylariales</taxon>
        <taxon>Xylariaceae</taxon>
        <taxon>Xylaria</taxon>
    </lineage>
</organism>
<dbReference type="SUPFAM" id="SSF53335">
    <property type="entry name" value="S-adenosyl-L-methionine-dependent methyltransferases"/>
    <property type="match status" value="1"/>
</dbReference>
<dbReference type="InterPro" id="IPR013216">
    <property type="entry name" value="Methyltransf_11"/>
</dbReference>
<comment type="caution">
    <text evidence="2">The sequence shown here is derived from an EMBL/GenBank/DDBJ whole genome shotgun (WGS) entry which is preliminary data.</text>
</comment>
<evidence type="ECO:0000259" key="1">
    <source>
        <dbReference type="Pfam" id="PF08241"/>
    </source>
</evidence>
<feature type="domain" description="Methyltransferase type 11" evidence="1">
    <location>
        <begin position="51"/>
        <end position="143"/>
    </location>
</feature>
<evidence type="ECO:0000313" key="2">
    <source>
        <dbReference type="EMBL" id="TGJ86464.1"/>
    </source>
</evidence>
<dbReference type="OrthoDB" id="10017101at2759"/>